<dbReference type="GO" id="GO:0006508">
    <property type="term" value="P:proteolysis"/>
    <property type="evidence" value="ECO:0007669"/>
    <property type="project" value="UniProtKB-KW"/>
</dbReference>
<evidence type="ECO:0000256" key="2">
    <source>
        <dbReference type="ARBA" id="ARBA00022612"/>
    </source>
</evidence>
<dbReference type="InterPro" id="IPR006433">
    <property type="entry name" value="Prohead_protease"/>
</dbReference>
<reference evidence="7 8" key="1">
    <citation type="submission" date="2017-09" db="EMBL/GenBank/DDBJ databases">
        <title>A multilocus sequence analysis scheme for characterization of bacteria in the genus Thioclava.</title>
        <authorList>
            <person name="Liu Y."/>
            <person name="Shao Z."/>
        </authorList>
    </citation>
    <scope>NUCLEOTIDE SEQUENCE [LARGE SCALE GENOMIC DNA]</scope>
    <source>
        <strain evidence="7 8">CAU 1312</strain>
    </source>
</reference>
<evidence type="ECO:0000313" key="8">
    <source>
        <dbReference type="Proteomes" id="UP000243507"/>
    </source>
</evidence>
<evidence type="ECO:0000256" key="4">
    <source>
        <dbReference type="ARBA" id="ARBA00022801"/>
    </source>
</evidence>
<proteinExistence type="predicted"/>
<evidence type="ECO:0000259" key="5">
    <source>
        <dbReference type="Pfam" id="PF04586"/>
    </source>
</evidence>
<dbReference type="GO" id="GO:0008233">
    <property type="term" value="F:peptidase activity"/>
    <property type="evidence" value="ECO:0007669"/>
    <property type="project" value="UniProtKB-KW"/>
</dbReference>
<dbReference type="Pfam" id="PF04586">
    <property type="entry name" value="Peptidase_S78"/>
    <property type="match status" value="1"/>
</dbReference>
<keyword evidence="3" id="KW-0645">Protease</keyword>
<keyword evidence="8" id="KW-1185">Reference proteome</keyword>
<feature type="domain" description="Prohead serine protease" evidence="5">
    <location>
        <begin position="6"/>
        <end position="144"/>
    </location>
</feature>
<dbReference type="InterPro" id="IPR024455">
    <property type="entry name" value="Phage_capsid"/>
</dbReference>
<evidence type="ECO:0000256" key="3">
    <source>
        <dbReference type="ARBA" id="ARBA00022670"/>
    </source>
</evidence>
<dbReference type="AlphaFoldDB" id="A0A2A4CQ31"/>
<protein>
    <submittedName>
        <fullName evidence="7">Phage major capsid protein</fullName>
    </submittedName>
</protein>
<dbReference type="EMBL" id="NTJD01000007">
    <property type="protein sequence ID" value="PCD76226.1"/>
    <property type="molecule type" value="Genomic_DNA"/>
</dbReference>
<dbReference type="NCBIfam" id="TIGR01554">
    <property type="entry name" value="major_cap_HK97"/>
    <property type="match status" value="1"/>
</dbReference>
<dbReference type="Proteomes" id="UP000243507">
    <property type="component" value="Unassembled WGS sequence"/>
</dbReference>
<dbReference type="OrthoDB" id="9786516at2"/>
<evidence type="ECO:0000313" key="7">
    <source>
        <dbReference type="EMBL" id="PCD76226.1"/>
    </source>
</evidence>
<evidence type="ECO:0000256" key="1">
    <source>
        <dbReference type="ARBA" id="ARBA00004328"/>
    </source>
</evidence>
<keyword evidence="4" id="KW-0378">Hydrolase</keyword>
<sequence length="498" mass="53497">MTDRLEIKADLSVTDAGEITGIAWPFGSADRVGDVIVKGAFTGPATLPMLFAHDQAQVIGVWEQIAETDTGLTVKGRLLIEDVERAREVRAMVKAGAVSGLSIGFVTKDAKREGKGRRITALELHEISIVAVPAHPGAQIASLKTAILNKEISQMENEETKAQVPQIDTKAFDEIKARLDKLEAKGNRPGVTGIQSPLMTEDEVKGFTDYLRTGDRKNLAYSAPSTGNILAPEAVSASIIEKIAEQSPMRGLASVISMGGPLLQLPRLVDEVQPAHVTETAARPESEPSFEQIDLKPHEMAVVVPVTRILLEDAQVDLNAYLANHIARRFGQMEAQWLVTGNGTTAAEGVMTSAEVPELEVAGLDGDALVDLFYALKSAYSKNGAWMMNRKTMATVRKLKDTDGTYLWQSGLTSGQPATLLGRPVYEAVDMADPTAGNTPIVFGDFASGYTIADRTGFEILRDDYTGAANGIVKLHARRRVGGRVVLGEALTKLKLAA</sequence>
<dbReference type="SUPFAM" id="SSF56563">
    <property type="entry name" value="Major capsid protein gp5"/>
    <property type="match status" value="1"/>
</dbReference>
<dbReference type="InterPro" id="IPR054613">
    <property type="entry name" value="Peptidase_S78_dom"/>
</dbReference>
<dbReference type="RefSeq" id="WP_096433875.1">
    <property type="nucleotide sequence ID" value="NZ_NTJD01000007.1"/>
</dbReference>
<dbReference type="InterPro" id="IPR054612">
    <property type="entry name" value="Phage_capsid-like_C"/>
</dbReference>
<dbReference type="Gene3D" id="3.30.2400.10">
    <property type="entry name" value="Major capsid protein gp5"/>
    <property type="match status" value="1"/>
</dbReference>
<gene>
    <name evidence="7" type="ORF">CLN94_10400</name>
</gene>
<evidence type="ECO:0000259" key="6">
    <source>
        <dbReference type="Pfam" id="PF05065"/>
    </source>
</evidence>
<name>A0A2A4CQ31_9RHOB</name>
<keyword evidence="2" id="KW-1188">Viral release from host cell</keyword>
<accession>A0A2A4CQ31</accession>
<organism evidence="7 8">
    <name type="scientific">Pseudothioclava arenosa</name>
    <dbReference type="NCBI Taxonomy" id="1795308"/>
    <lineage>
        <taxon>Bacteria</taxon>
        <taxon>Pseudomonadati</taxon>
        <taxon>Pseudomonadota</taxon>
        <taxon>Alphaproteobacteria</taxon>
        <taxon>Rhodobacterales</taxon>
        <taxon>Paracoccaceae</taxon>
        <taxon>Pseudothioclava</taxon>
    </lineage>
</organism>
<dbReference type="NCBIfam" id="TIGR01543">
    <property type="entry name" value="proheadase_HK97"/>
    <property type="match status" value="1"/>
</dbReference>
<dbReference type="Gene3D" id="3.30.2320.10">
    <property type="entry name" value="hypothetical protein PF0899 domain"/>
    <property type="match status" value="1"/>
</dbReference>
<comment type="subcellular location">
    <subcellularLocation>
        <location evidence="1">Virion</location>
    </subcellularLocation>
</comment>
<dbReference type="Pfam" id="PF05065">
    <property type="entry name" value="Phage_capsid"/>
    <property type="match status" value="1"/>
</dbReference>
<comment type="caution">
    <text evidence="7">The sequence shown here is derived from an EMBL/GenBank/DDBJ whole genome shotgun (WGS) entry which is preliminary data.</text>
</comment>
<feature type="domain" description="Phage capsid-like C-terminal" evidence="6">
    <location>
        <begin position="227"/>
        <end position="495"/>
    </location>
</feature>